<dbReference type="InterPro" id="IPR011256">
    <property type="entry name" value="Reg_factor_effector_dom_sf"/>
</dbReference>
<sequence>MKNKTIHYIEQINRVQDYIESRLDTPLTLRELSQIANFSEYHFQRIYHTVTGEALYGFIKRIRLEKAAYMLLADPKRPVIDIAMNVGFSSQSSFSKAFKRKYGVSSSCYRRAYRYPKPSGVFQRTLQSTSQNPVLPLDIILREEAPLQLIYTRYTGPYHSNSNLFTGLFKKLYQWADQQHLITEESRWFVLYHDYGYETDEESLRISVCMSVNRPVSIQKNIGIMTLEKASYAVGRFLVSPTEYSNAWNYMYAVWLPNSGCQLADTYSFEHYPPIPMQDSRRFVEIYIPILR</sequence>
<keyword evidence="2" id="KW-0238">DNA-binding</keyword>
<dbReference type="SMART" id="SM00342">
    <property type="entry name" value="HTH_ARAC"/>
    <property type="match status" value="1"/>
</dbReference>
<dbReference type="RefSeq" id="WP_093314635.1">
    <property type="nucleotide sequence ID" value="NZ_FNPV01000008.1"/>
</dbReference>
<dbReference type="Gene3D" id="3.20.80.10">
    <property type="entry name" value="Regulatory factor, effector binding domain"/>
    <property type="match status" value="1"/>
</dbReference>
<evidence type="ECO:0000256" key="3">
    <source>
        <dbReference type="ARBA" id="ARBA00023163"/>
    </source>
</evidence>
<evidence type="ECO:0000256" key="2">
    <source>
        <dbReference type="ARBA" id="ARBA00023125"/>
    </source>
</evidence>
<dbReference type="InterPro" id="IPR020449">
    <property type="entry name" value="Tscrpt_reg_AraC-type_HTH"/>
</dbReference>
<evidence type="ECO:0000313" key="5">
    <source>
        <dbReference type="EMBL" id="SDZ08868.1"/>
    </source>
</evidence>
<dbReference type="SUPFAM" id="SSF55136">
    <property type="entry name" value="Probable bacterial effector-binding domain"/>
    <property type="match status" value="1"/>
</dbReference>
<evidence type="ECO:0000313" key="6">
    <source>
        <dbReference type="Proteomes" id="UP000199230"/>
    </source>
</evidence>
<dbReference type="PRINTS" id="PR00032">
    <property type="entry name" value="HTHARAC"/>
</dbReference>
<dbReference type="PANTHER" id="PTHR40055:SF2">
    <property type="entry name" value="DNA GYRASE INHIBITOR"/>
    <property type="match status" value="1"/>
</dbReference>
<name>A0A1H3Q6Y2_9FIRM</name>
<dbReference type="InterPro" id="IPR029442">
    <property type="entry name" value="GyrI-like"/>
</dbReference>
<evidence type="ECO:0000259" key="4">
    <source>
        <dbReference type="PROSITE" id="PS01124"/>
    </source>
</evidence>
<proteinExistence type="predicted"/>
<evidence type="ECO:0000256" key="1">
    <source>
        <dbReference type="ARBA" id="ARBA00023015"/>
    </source>
</evidence>
<gene>
    <name evidence="5" type="ORF">SAMN05192546_108108</name>
</gene>
<dbReference type="Pfam" id="PF06445">
    <property type="entry name" value="GyrI-like"/>
    <property type="match status" value="1"/>
</dbReference>
<feature type="domain" description="HTH araC/xylS-type" evidence="4">
    <location>
        <begin position="13"/>
        <end position="112"/>
    </location>
</feature>
<dbReference type="GO" id="GO:0003700">
    <property type="term" value="F:DNA-binding transcription factor activity"/>
    <property type="evidence" value="ECO:0007669"/>
    <property type="project" value="InterPro"/>
</dbReference>
<dbReference type="InterPro" id="IPR010499">
    <property type="entry name" value="AraC_E-bd"/>
</dbReference>
<dbReference type="STRING" id="159292.SAMN05192546_108108"/>
<dbReference type="InterPro" id="IPR050908">
    <property type="entry name" value="SmbC-like"/>
</dbReference>
<organism evidence="5 6">
    <name type="scientific">Tindallia californiensis</name>
    <dbReference type="NCBI Taxonomy" id="159292"/>
    <lineage>
        <taxon>Bacteria</taxon>
        <taxon>Bacillati</taxon>
        <taxon>Bacillota</taxon>
        <taxon>Clostridia</taxon>
        <taxon>Peptostreptococcales</taxon>
        <taxon>Tindalliaceae</taxon>
        <taxon>Tindallia</taxon>
    </lineage>
</organism>
<keyword evidence="3" id="KW-0804">Transcription</keyword>
<dbReference type="OrthoDB" id="253601at2"/>
<accession>A0A1H3Q6Y2</accession>
<reference evidence="5 6" key="1">
    <citation type="submission" date="2016-10" db="EMBL/GenBank/DDBJ databases">
        <authorList>
            <person name="de Groot N.N."/>
        </authorList>
    </citation>
    <scope>NUCLEOTIDE SEQUENCE [LARGE SCALE GENOMIC DNA]</scope>
    <source>
        <strain evidence="5 6">APO</strain>
    </source>
</reference>
<dbReference type="InterPro" id="IPR009057">
    <property type="entry name" value="Homeodomain-like_sf"/>
</dbReference>
<dbReference type="PANTHER" id="PTHR40055">
    <property type="entry name" value="TRANSCRIPTIONAL REGULATOR YGIV-RELATED"/>
    <property type="match status" value="1"/>
</dbReference>
<dbReference type="GO" id="GO:0043565">
    <property type="term" value="F:sequence-specific DNA binding"/>
    <property type="evidence" value="ECO:0007669"/>
    <property type="project" value="InterPro"/>
</dbReference>
<dbReference type="Proteomes" id="UP000199230">
    <property type="component" value="Unassembled WGS sequence"/>
</dbReference>
<dbReference type="Gene3D" id="1.10.10.60">
    <property type="entry name" value="Homeodomain-like"/>
    <property type="match status" value="2"/>
</dbReference>
<dbReference type="SUPFAM" id="SSF46689">
    <property type="entry name" value="Homeodomain-like"/>
    <property type="match status" value="2"/>
</dbReference>
<keyword evidence="1" id="KW-0805">Transcription regulation</keyword>
<dbReference type="SMART" id="SM00871">
    <property type="entry name" value="AraC_E_bind"/>
    <property type="match status" value="1"/>
</dbReference>
<dbReference type="Pfam" id="PF12833">
    <property type="entry name" value="HTH_18"/>
    <property type="match status" value="1"/>
</dbReference>
<protein>
    <submittedName>
        <fullName evidence="5">Transcriptional regulator, AraC family</fullName>
    </submittedName>
</protein>
<dbReference type="AlphaFoldDB" id="A0A1H3Q6Y2"/>
<dbReference type="EMBL" id="FNPV01000008">
    <property type="protein sequence ID" value="SDZ08868.1"/>
    <property type="molecule type" value="Genomic_DNA"/>
</dbReference>
<keyword evidence="6" id="KW-1185">Reference proteome</keyword>
<dbReference type="InterPro" id="IPR018060">
    <property type="entry name" value="HTH_AraC"/>
</dbReference>
<dbReference type="PROSITE" id="PS01124">
    <property type="entry name" value="HTH_ARAC_FAMILY_2"/>
    <property type="match status" value="1"/>
</dbReference>